<dbReference type="EMBL" id="CP007201">
    <property type="protein sequence ID" value="AHJ13144.1"/>
    <property type="molecule type" value="Genomic_DNA"/>
</dbReference>
<gene>
    <name evidence="1" type="ORF">SMUL_1889</name>
</gene>
<dbReference type="AlphaFoldDB" id="A0AA86AMS6"/>
<evidence type="ECO:0000313" key="1">
    <source>
        <dbReference type="EMBL" id="AHJ13144.1"/>
    </source>
</evidence>
<accession>A0AA86AMS6</accession>
<proteinExistence type="predicted"/>
<protein>
    <submittedName>
        <fullName evidence="1">Uncharacterized protein</fullName>
    </submittedName>
</protein>
<organism evidence="1 2">
    <name type="scientific">Sulfurospirillum multivorans (strain DM 12446 / JCM 15788 / NBRC 109480)</name>
    <dbReference type="NCBI Taxonomy" id="1150621"/>
    <lineage>
        <taxon>Bacteria</taxon>
        <taxon>Pseudomonadati</taxon>
        <taxon>Campylobacterota</taxon>
        <taxon>Epsilonproteobacteria</taxon>
        <taxon>Campylobacterales</taxon>
        <taxon>Sulfurospirillaceae</taxon>
        <taxon>Sulfurospirillum</taxon>
    </lineage>
</organism>
<evidence type="ECO:0000313" key="2">
    <source>
        <dbReference type="Proteomes" id="UP000019322"/>
    </source>
</evidence>
<dbReference type="KEGG" id="smul:SMUL_1889"/>
<dbReference type="RefSeq" id="WP_025345016.1">
    <property type="nucleotide sequence ID" value="NZ_CP007201.1"/>
</dbReference>
<reference evidence="1 2" key="1">
    <citation type="journal article" date="2014" name="Environ. Microbiol.">
        <title>Insights into organohalide respiration and the versatile catabolism of Sulfurospirillum multivorans gained from comparative genomics and physiological studies.</title>
        <authorList>
            <person name="Goris T."/>
            <person name="Schubert T."/>
            <person name="Gadkari J."/>
            <person name="Wubet T."/>
            <person name="Tarkka M."/>
            <person name="Buscot F."/>
            <person name="Adrian L."/>
            <person name="Diekert G."/>
        </authorList>
    </citation>
    <scope>NUCLEOTIDE SEQUENCE [LARGE SCALE GENOMIC DNA]</scope>
    <source>
        <strain evidence="2">DM 12446 / JCM 15788 / NBRC 109480</strain>
    </source>
</reference>
<dbReference type="Proteomes" id="UP000019322">
    <property type="component" value="Chromosome"/>
</dbReference>
<name>A0AA86AMS6_SULMK</name>
<sequence>MPIISLEATKKAKAIAYAVNVMQKEETFNTGDQGPMQEMFYTGGYTLKNDSPRSRLQVSSSVLYKHWKSGKEPKIYRKLISTYRGLNAIYSLTHTDQFKTYKESL</sequence>